<dbReference type="InterPro" id="IPR025447">
    <property type="entry name" value="DUF4192"/>
</dbReference>
<comment type="caution">
    <text evidence="2">The sequence shown here is derived from an EMBL/GenBank/DDBJ whole genome shotgun (WGS) entry which is preliminary data.</text>
</comment>
<dbReference type="AlphaFoldDB" id="A0A7W4VX46"/>
<dbReference type="Proteomes" id="UP000589626">
    <property type="component" value="Unassembled WGS sequence"/>
</dbReference>
<protein>
    <recommendedName>
        <fullName evidence="4">DUF4192 domain-containing protein</fullName>
    </recommendedName>
</protein>
<accession>A0A7W4VX46</accession>
<keyword evidence="3" id="KW-1185">Reference proteome</keyword>
<proteinExistence type="predicted"/>
<feature type="region of interest" description="Disordered" evidence="1">
    <location>
        <begin position="321"/>
        <end position="353"/>
    </location>
</feature>
<evidence type="ECO:0000256" key="1">
    <source>
        <dbReference type="SAM" id="MobiDB-lite"/>
    </source>
</evidence>
<dbReference type="RefSeq" id="WP_183593205.1">
    <property type="nucleotide sequence ID" value="NZ_JACHWR010000002.1"/>
</dbReference>
<dbReference type="EMBL" id="JACHWR010000002">
    <property type="protein sequence ID" value="MBB3043345.1"/>
    <property type="molecule type" value="Genomic_DNA"/>
</dbReference>
<feature type="compositionally biased region" description="Basic and acidic residues" evidence="1">
    <location>
        <begin position="324"/>
        <end position="335"/>
    </location>
</feature>
<organism evidence="2 3">
    <name type="scientific">Nocardioides soli</name>
    <dbReference type="NCBI Taxonomy" id="1036020"/>
    <lineage>
        <taxon>Bacteria</taxon>
        <taxon>Bacillati</taxon>
        <taxon>Actinomycetota</taxon>
        <taxon>Actinomycetes</taxon>
        <taxon>Propionibacteriales</taxon>
        <taxon>Nocardioidaceae</taxon>
        <taxon>Nocardioides</taxon>
    </lineage>
</organism>
<gene>
    <name evidence="2" type="ORF">FHU40_003163</name>
</gene>
<sequence length="353" mass="37927">MTNVLKISSHDELISSIPHTLGFTPVSSMVCLALGDGPTARLDIPESPEEIGEFLQALTDVYLHRHHPDRVALVAYGEDGRACVQALAALGEALVNSEVRGPDVGPMLWVNGEEWTDVLEGTHGTVDPGARTRIDAEFALMGRVMPVGRREDLAAAMQGDPTAVAEHLPAAEARALDMDVAARRSEVGWLGARLDQFRRDREYLSDGDAARVLAVLHDSSARDAAVLSMSREDAPVFSEFWQDLVRRAPREVRDSPATMLALSSFLEGKGAQAWTALDQLSESDPLADLVVAALEQAVDPREWDRAVPAAAGALMQQAALRDTVAQERRAHDQDARNAPGVNGAGPESSAPGR</sequence>
<evidence type="ECO:0008006" key="4">
    <source>
        <dbReference type="Google" id="ProtNLM"/>
    </source>
</evidence>
<reference evidence="2 3" key="1">
    <citation type="submission" date="2020-08" db="EMBL/GenBank/DDBJ databases">
        <title>Sequencing the genomes of 1000 actinobacteria strains.</title>
        <authorList>
            <person name="Klenk H.-P."/>
        </authorList>
    </citation>
    <scope>NUCLEOTIDE SEQUENCE [LARGE SCALE GENOMIC DNA]</scope>
    <source>
        <strain evidence="2 3">DSM 105498</strain>
    </source>
</reference>
<evidence type="ECO:0000313" key="2">
    <source>
        <dbReference type="EMBL" id="MBB3043345.1"/>
    </source>
</evidence>
<dbReference type="Pfam" id="PF13830">
    <property type="entry name" value="DUF4192"/>
    <property type="match status" value="1"/>
</dbReference>
<name>A0A7W4VX46_9ACTN</name>
<evidence type="ECO:0000313" key="3">
    <source>
        <dbReference type="Proteomes" id="UP000589626"/>
    </source>
</evidence>